<comment type="caution">
    <text evidence="4">The sequence shown here is derived from an EMBL/GenBank/DDBJ whole genome shotgun (WGS) entry which is preliminary data.</text>
</comment>
<evidence type="ECO:0000256" key="1">
    <source>
        <dbReference type="ARBA" id="ARBA00022614"/>
    </source>
</evidence>
<dbReference type="SMART" id="SM00369">
    <property type="entry name" value="LRR_TYP"/>
    <property type="match status" value="2"/>
</dbReference>
<name>A0A7J7NGK3_9MAGN</name>
<dbReference type="PANTHER" id="PTHR47186">
    <property type="entry name" value="LEUCINE-RICH REPEAT-CONTAINING PROTEIN 57"/>
    <property type="match status" value="1"/>
</dbReference>
<keyword evidence="5" id="KW-1185">Reference proteome</keyword>
<feature type="domain" description="R13L1/DRL21-like LRR repeat region" evidence="3">
    <location>
        <begin position="253"/>
        <end position="374"/>
    </location>
</feature>
<dbReference type="Pfam" id="PF25019">
    <property type="entry name" value="LRR_R13L1-DRL21"/>
    <property type="match status" value="1"/>
</dbReference>
<sequence length="471" mass="53586">MKVNLYDEAEIDVLCGLVETGLVTVDDLNDLLTICASIDVLGQPNIGKRTTRVVDICEEVVKLFQGFPSITFEIGSFVQSISGYHYLRIDQDPSFDASNYVRHLSVCSVTAFEAVQKLKGIHTLLMIGFLRVCRVPDDLFMNLSGLRTLDLSNCHLFELPNCFEFLEHLRYLDLSDNYMKSLPDSMCRLYHLQTLIVVNCTNLVKFPMDMGKLQNLRHLYLGSGFRSFTMPQWIQILRDLQTLSTFDTDCLPIGHLGSLSCLGGSLRILNLEKVSSEKEAKEARLADKKYLDKLELYWGEMQDIEISEDILTGLQPHNDVRCLKIARYRGVRFPGWVGHASFTRLETVTLYFCSGCEFLPFLGQLPLLKSLEMHAVEEWSGLKKGDMPRLQELMIYCCPVLTVLPSLCFLDSLQHLRFRYCPNLQSLPKEGVPSSLQSLSISSCDSLAARCKKREGEDWCKIERVPNVKIY</sequence>
<dbReference type="AlphaFoldDB" id="A0A7J7NGK3"/>
<dbReference type="InterPro" id="IPR001611">
    <property type="entry name" value="Leu-rich_rpt"/>
</dbReference>
<gene>
    <name evidence="4" type="ORF">GIB67_042379</name>
</gene>
<dbReference type="Proteomes" id="UP000541444">
    <property type="component" value="Unassembled WGS sequence"/>
</dbReference>
<organism evidence="4 5">
    <name type="scientific">Kingdonia uniflora</name>
    <dbReference type="NCBI Taxonomy" id="39325"/>
    <lineage>
        <taxon>Eukaryota</taxon>
        <taxon>Viridiplantae</taxon>
        <taxon>Streptophyta</taxon>
        <taxon>Embryophyta</taxon>
        <taxon>Tracheophyta</taxon>
        <taxon>Spermatophyta</taxon>
        <taxon>Magnoliopsida</taxon>
        <taxon>Ranunculales</taxon>
        <taxon>Circaeasteraceae</taxon>
        <taxon>Kingdonia</taxon>
    </lineage>
</organism>
<evidence type="ECO:0000313" key="5">
    <source>
        <dbReference type="Proteomes" id="UP000541444"/>
    </source>
</evidence>
<dbReference type="PANTHER" id="PTHR47186:SF42">
    <property type="entry name" value="DISEASE RESISTANCE RPP13-LIKE PROTEIN 1"/>
    <property type="match status" value="1"/>
</dbReference>
<accession>A0A7J7NGK3</accession>
<keyword evidence="2" id="KW-0677">Repeat</keyword>
<dbReference type="OrthoDB" id="2973320at2759"/>
<reference evidence="4 5" key="1">
    <citation type="journal article" date="2020" name="IScience">
        <title>Genome Sequencing of the Endangered Kingdonia uniflora (Circaeasteraceae, Ranunculales) Reveals Potential Mechanisms of Evolutionary Specialization.</title>
        <authorList>
            <person name="Sun Y."/>
            <person name="Deng T."/>
            <person name="Zhang A."/>
            <person name="Moore M.J."/>
            <person name="Landis J.B."/>
            <person name="Lin N."/>
            <person name="Zhang H."/>
            <person name="Zhang X."/>
            <person name="Huang J."/>
            <person name="Zhang X."/>
            <person name="Sun H."/>
            <person name="Wang H."/>
        </authorList>
    </citation>
    <scope>NUCLEOTIDE SEQUENCE [LARGE SCALE GENOMIC DNA]</scope>
    <source>
        <strain evidence="4">TB1705</strain>
        <tissue evidence="4">Leaf</tissue>
    </source>
</reference>
<evidence type="ECO:0000256" key="2">
    <source>
        <dbReference type="ARBA" id="ARBA00022737"/>
    </source>
</evidence>
<dbReference type="EMBL" id="JACGCM010000797">
    <property type="protein sequence ID" value="KAF6166306.1"/>
    <property type="molecule type" value="Genomic_DNA"/>
</dbReference>
<evidence type="ECO:0000259" key="3">
    <source>
        <dbReference type="Pfam" id="PF25019"/>
    </source>
</evidence>
<evidence type="ECO:0000313" key="4">
    <source>
        <dbReference type="EMBL" id="KAF6166306.1"/>
    </source>
</evidence>
<dbReference type="SUPFAM" id="SSF52058">
    <property type="entry name" value="L domain-like"/>
    <property type="match status" value="1"/>
</dbReference>
<dbReference type="InterPro" id="IPR003591">
    <property type="entry name" value="Leu-rich_rpt_typical-subtyp"/>
</dbReference>
<dbReference type="InterPro" id="IPR032675">
    <property type="entry name" value="LRR_dom_sf"/>
</dbReference>
<dbReference type="InterPro" id="IPR056789">
    <property type="entry name" value="LRR_R13L1-DRL21"/>
</dbReference>
<dbReference type="Pfam" id="PF13855">
    <property type="entry name" value="LRR_8"/>
    <property type="match status" value="1"/>
</dbReference>
<protein>
    <recommendedName>
        <fullName evidence="3">R13L1/DRL21-like LRR repeat region domain-containing protein</fullName>
    </recommendedName>
</protein>
<dbReference type="PROSITE" id="PS51450">
    <property type="entry name" value="LRR"/>
    <property type="match status" value="1"/>
</dbReference>
<dbReference type="Gene3D" id="3.80.10.10">
    <property type="entry name" value="Ribonuclease Inhibitor"/>
    <property type="match status" value="1"/>
</dbReference>
<keyword evidence="1" id="KW-0433">Leucine-rich repeat</keyword>
<proteinExistence type="predicted"/>